<evidence type="ECO:0000313" key="4">
    <source>
        <dbReference type="Proteomes" id="UP000269974"/>
    </source>
</evidence>
<feature type="region of interest" description="Disordered" evidence="1">
    <location>
        <begin position="892"/>
        <end position="968"/>
    </location>
</feature>
<accession>A0A7Z8YAM1</accession>
<feature type="compositionally biased region" description="Low complexity" evidence="1">
    <location>
        <begin position="945"/>
        <end position="964"/>
    </location>
</feature>
<feature type="compositionally biased region" description="Gly residues" evidence="1">
    <location>
        <begin position="623"/>
        <end position="650"/>
    </location>
</feature>
<evidence type="ECO:0000256" key="1">
    <source>
        <dbReference type="SAM" id="MobiDB-lite"/>
    </source>
</evidence>
<proteinExistence type="predicted"/>
<sequence length="982" mass="102281">MRKFHALIAVGALAFTSALGATPAFADDSALTDAAAGNGTEETSTETLRFLTDEEYTAAIYGQTGNEADTNSELAPASAPAAGGEASQANTTSRPVSEDSPFGTHLGKTITTAAHVDAPKVFWENGKFQLYNEAKSVNYPLGQTANWLGKGYTRANNQGSNLHIFEPGNEPMYNYVSQVSDHWWRAPAVAGPGNTPIWAGFGADAKIPTQNFRDGAFWLELVDFDGPGRMEMMAIGFDNVNHLLSSHDPANRAALLVPGAHSHNETIFSKPGVYTLTYRAVARGKDGAIIASDPVPFTWYVGGVDPTTQPNTPLADRYNAAGEGDTSKYTFSVGPNSTDKRSWADGDDKFSTLTFNAGDSTASGTVAFFLDGYFLTEVPVQNGVGTYNEMLGSTKSASTLQAVFVPADSSHGRWVSTGIEYTPGEQLKSVNQMASAWPQKASRDKAPAFTTNTYKPSGKVDYTISTQISEDGDQFTTTVKLSDPNLRGEIKGGWYRNADSPASDQPFEGSIGTNGELSLVDDTGWLTDHVLKFTFVPTPEMDVAAAIGQSSWKLDDSQPQSSTAELYTAAGNPVNASFDNTVTLDGTGSGAAAGEGEGEEGSGNADEPGATDDSQNGSVPGTGEAGGTDSGAGSGNDAGSGNGSGEGSGDGNAAKDEEDSGGGFARPQFGDEPITDPLGSSHKNPFQKPVLLTKGHVDIGAAPFGDRITGFVHDDTAQHAKGSVYRTIDSVTLAVPDSTLKTRGAKGPLASKDFDFLGKPGTEFYNLGQTFDGTHVWPGWSTTKFGWGSIKLTLDPVEKPEGSNVFVYQYDGVKKQLDMLINTAEGDTTIDIPEPTHAHGSWAFTKPGAYKFNVVFETQRGVKSKPQTLTFLVGDQAVAGYKAGAVPQGAGVGTTDQGAGQGDGQGADADKGGSGGQSGTGNDAGKDGTGQDGSEQGDGNATAPGANAGQDGTDTGTGNQQNNGRKSINDLVDALNGGILQF</sequence>
<gene>
    <name evidence="3" type="ORF">NCTC10327_01737</name>
</gene>
<dbReference type="EMBL" id="UYIO01000001">
    <property type="protein sequence ID" value="VDG77115.1"/>
    <property type="molecule type" value="Genomic_DNA"/>
</dbReference>
<reference evidence="3 4" key="1">
    <citation type="submission" date="2018-11" db="EMBL/GenBank/DDBJ databases">
        <authorList>
            <consortium name="Pathogen Informatics"/>
        </authorList>
    </citation>
    <scope>NUCLEOTIDE SEQUENCE [LARGE SCALE GENOMIC DNA]</scope>
    <source>
        <strain evidence="3 4">NCTC10327</strain>
    </source>
</reference>
<dbReference type="NCBIfam" id="NF038134">
    <property type="entry name" value="choice_anch_M"/>
    <property type="match status" value="2"/>
</dbReference>
<name>A0A7Z8YAM1_9ACTO</name>
<feature type="region of interest" description="Disordered" evidence="1">
    <location>
        <begin position="67"/>
        <end position="105"/>
    </location>
</feature>
<comment type="caution">
    <text evidence="3">The sequence shown here is derived from an EMBL/GenBank/DDBJ whole genome shotgun (WGS) entry which is preliminary data.</text>
</comment>
<feature type="region of interest" description="Disordered" evidence="1">
    <location>
        <begin position="578"/>
        <end position="687"/>
    </location>
</feature>
<feature type="signal peptide" evidence="2">
    <location>
        <begin position="1"/>
        <end position="26"/>
    </location>
</feature>
<feature type="compositionally biased region" description="Low complexity" evidence="1">
    <location>
        <begin position="75"/>
        <end position="89"/>
    </location>
</feature>
<organism evidence="3 4">
    <name type="scientific">Actinobaculum suis</name>
    <dbReference type="NCBI Taxonomy" id="1657"/>
    <lineage>
        <taxon>Bacteria</taxon>
        <taxon>Bacillati</taxon>
        <taxon>Actinomycetota</taxon>
        <taxon>Actinomycetes</taxon>
        <taxon>Actinomycetales</taxon>
        <taxon>Actinomycetaceae</taxon>
        <taxon>Actinobaculum</taxon>
    </lineage>
</organism>
<feature type="chain" id="PRO_5031470469" evidence="2">
    <location>
        <begin position="27"/>
        <end position="982"/>
    </location>
</feature>
<dbReference type="AlphaFoldDB" id="A0A7Z8YAM1"/>
<keyword evidence="2" id="KW-0732">Signal</keyword>
<protein>
    <submittedName>
        <fullName evidence="3">Putative ABC transporter-associated repeat protein</fullName>
    </submittedName>
</protein>
<dbReference type="RefSeq" id="WP_185934288.1">
    <property type="nucleotide sequence ID" value="NZ_UYIO01000001.1"/>
</dbReference>
<dbReference type="NCBIfam" id="TIGR03769">
    <property type="entry name" value="P_ac_wall_RPT"/>
    <property type="match status" value="2"/>
</dbReference>
<dbReference type="InterPro" id="IPR022435">
    <property type="entry name" value="Surface-anchored_actinobac"/>
</dbReference>
<evidence type="ECO:0000313" key="3">
    <source>
        <dbReference type="EMBL" id="VDG77115.1"/>
    </source>
</evidence>
<dbReference type="Proteomes" id="UP000269974">
    <property type="component" value="Unassembled WGS sequence"/>
</dbReference>
<evidence type="ECO:0000256" key="2">
    <source>
        <dbReference type="SAM" id="SignalP"/>
    </source>
</evidence>